<keyword evidence="2" id="KW-1185">Reference proteome</keyword>
<dbReference type="AlphaFoldDB" id="A0A4C1Z829"/>
<name>A0A4C1Z829_EUMVA</name>
<gene>
    <name evidence="1" type="ORF">EVAR_64330_1</name>
</gene>
<evidence type="ECO:0000313" key="1">
    <source>
        <dbReference type="EMBL" id="GBP85001.1"/>
    </source>
</evidence>
<dbReference type="Proteomes" id="UP000299102">
    <property type="component" value="Unassembled WGS sequence"/>
</dbReference>
<dbReference type="EMBL" id="BGZK01001711">
    <property type="protein sequence ID" value="GBP85001.1"/>
    <property type="molecule type" value="Genomic_DNA"/>
</dbReference>
<reference evidence="1 2" key="1">
    <citation type="journal article" date="2019" name="Commun. Biol.">
        <title>The bagworm genome reveals a unique fibroin gene that provides high tensile strength.</title>
        <authorList>
            <person name="Kono N."/>
            <person name="Nakamura H."/>
            <person name="Ohtoshi R."/>
            <person name="Tomita M."/>
            <person name="Numata K."/>
            <person name="Arakawa K."/>
        </authorList>
    </citation>
    <scope>NUCLEOTIDE SEQUENCE [LARGE SCALE GENOMIC DNA]</scope>
</reference>
<comment type="caution">
    <text evidence="1">The sequence shown here is derived from an EMBL/GenBank/DDBJ whole genome shotgun (WGS) entry which is preliminary data.</text>
</comment>
<accession>A0A4C1Z829</accession>
<evidence type="ECO:0000313" key="2">
    <source>
        <dbReference type="Proteomes" id="UP000299102"/>
    </source>
</evidence>
<proteinExistence type="predicted"/>
<sequence>MQCSAHAFEGDVPKETHFSFERGVGLSPDSSFRERPIKRVEFRPIKSKRPRSQNSFSIGSHTIETGMLFSDISFGPYSNVRHYLAPVYDYRRSVAVGSSTVARAADVYVK</sequence>
<organism evidence="1 2">
    <name type="scientific">Eumeta variegata</name>
    <name type="common">Bagworm moth</name>
    <name type="synonym">Eumeta japonica</name>
    <dbReference type="NCBI Taxonomy" id="151549"/>
    <lineage>
        <taxon>Eukaryota</taxon>
        <taxon>Metazoa</taxon>
        <taxon>Ecdysozoa</taxon>
        <taxon>Arthropoda</taxon>
        <taxon>Hexapoda</taxon>
        <taxon>Insecta</taxon>
        <taxon>Pterygota</taxon>
        <taxon>Neoptera</taxon>
        <taxon>Endopterygota</taxon>
        <taxon>Lepidoptera</taxon>
        <taxon>Glossata</taxon>
        <taxon>Ditrysia</taxon>
        <taxon>Tineoidea</taxon>
        <taxon>Psychidae</taxon>
        <taxon>Oiketicinae</taxon>
        <taxon>Eumeta</taxon>
    </lineage>
</organism>
<protein>
    <submittedName>
        <fullName evidence="1">Uncharacterized protein</fullName>
    </submittedName>
</protein>